<evidence type="ECO:0000313" key="2">
    <source>
        <dbReference type="Proteomes" id="UP000824190"/>
    </source>
</evidence>
<dbReference type="Proteomes" id="UP000824190">
    <property type="component" value="Unassembled WGS sequence"/>
</dbReference>
<reference evidence="1" key="1">
    <citation type="journal article" date="2021" name="PeerJ">
        <title>Extensive microbial diversity within the chicken gut microbiome revealed by metagenomics and culture.</title>
        <authorList>
            <person name="Gilroy R."/>
            <person name="Ravi A."/>
            <person name="Getino M."/>
            <person name="Pursley I."/>
            <person name="Horton D.L."/>
            <person name="Alikhan N.F."/>
            <person name="Baker D."/>
            <person name="Gharbi K."/>
            <person name="Hall N."/>
            <person name="Watson M."/>
            <person name="Adriaenssens E.M."/>
            <person name="Foster-Nyarko E."/>
            <person name="Jarju S."/>
            <person name="Secka A."/>
            <person name="Antonio M."/>
            <person name="Oren A."/>
            <person name="Chaudhuri R.R."/>
            <person name="La Ragione R."/>
            <person name="Hildebrand F."/>
            <person name="Pallen M.J."/>
        </authorList>
    </citation>
    <scope>NUCLEOTIDE SEQUENCE</scope>
    <source>
        <strain evidence="1">CHK32-1732</strain>
    </source>
</reference>
<dbReference type="Gene3D" id="3.30.530.20">
    <property type="match status" value="1"/>
</dbReference>
<dbReference type="InterPro" id="IPR019587">
    <property type="entry name" value="Polyketide_cyclase/dehydratase"/>
</dbReference>
<protein>
    <submittedName>
        <fullName evidence="1">SRPBCC family protein</fullName>
    </submittedName>
</protein>
<dbReference type="AlphaFoldDB" id="A0A9D1RN75"/>
<dbReference type="CDD" id="cd07812">
    <property type="entry name" value="SRPBCC"/>
    <property type="match status" value="1"/>
</dbReference>
<organism evidence="1 2">
    <name type="scientific">Candidatus Corynebacterium avicola</name>
    <dbReference type="NCBI Taxonomy" id="2838527"/>
    <lineage>
        <taxon>Bacteria</taxon>
        <taxon>Bacillati</taxon>
        <taxon>Actinomycetota</taxon>
        <taxon>Actinomycetes</taxon>
        <taxon>Mycobacteriales</taxon>
        <taxon>Corynebacteriaceae</taxon>
        <taxon>Corynebacterium</taxon>
    </lineage>
</organism>
<accession>A0A9D1RN75</accession>
<sequence length="161" mass="17714">MAYELSDSITVAASPADVHALVSDITRTGEWSAQCHQALWDDPATADAAAGSRVGATFTGHNRTEEREWTTVSEVTVDEPGVEFSWKVTSSGTEWGFRMEAVNRRDDATVLTEFTRFTEQGEAYFVEKYGEDAAAQEAQREEAATYGITETLHAIRGIIED</sequence>
<name>A0A9D1RN75_9CORY</name>
<reference evidence="1" key="2">
    <citation type="submission" date="2021-04" db="EMBL/GenBank/DDBJ databases">
        <authorList>
            <person name="Gilroy R."/>
        </authorList>
    </citation>
    <scope>NUCLEOTIDE SEQUENCE</scope>
    <source>
        <strain evidence="1">CHK32-1732</strain>
    </source>
</reference>
<comment type="caution">
    <text evidence="1">The sequence shown here is derived from an EMBL/GenBank/DDBJ whole genome shotgun (WGS) entry which is preliminary data.</text>
</comment>
<evidence type="ECO:0000313" key="1">
    <source>
        <dbReference type="EMBL" id="HIW90699.1"/>
    </source>
</evidence>
<proteinExistence type="predicted"/>
<dbReference type="SUPFAM" id="SSF55961">
    <property type="entry name" value="Bet v1-like"/>
    <property type="match status" value="1"/>
</dbReference>
<dbReference type="InterPro" id="IPR023393">
    <property type="entry name" value="START-like_dom_sf"/>
</dbReference>
<dbReference type="Pfam" id="PF10604">
    <property type="entry name" value="Polyketide_cyc2"/>
    <property type="match status" value="1"/>
</dbReference>
<gene>
    <name evidence="1" type="ORF">H9870_03430</name>
</gene>
<dbReference type="EMBL" id="DXGC01000033">
    <property type="protein sequence ID" value="HIW90699.1"/>
    <property type="molecule type" value="Genomic_DNA"/>
</dbReference>